<evidence type="ECO:0000313" key="4">
    <source>
        <dbReference type="Proteomes" id="UP000268321"/>
    </source>
</evidence>
<keyword evidence="1" id="KW-0472">Membrane</keyword>
<keyword evidence="1" id="KW-1133">Transmembrane helix</keyword>
<dbReference type="AlphaFoldDB" id="A0A4P9ZAE2"/>
<dbReference type="GO" id="GO:0032933">
    <property type="term" value="P:SREBP signaling pathway"/>
    <property type="evidence" value="ECO:0007669"/>
    <property type="project" value="InterPro"/>
</dbReference>
<dbReference type="InterPro" id="IPR038967">
    <property type="entry name" value="Dsc4-like"/>
</dbReference>
<gene>
    <name evidence="3" type="ORF">METBISCDRAFT_2251</name>
</gene>
<dbReference type="GO" id="GO:0044695">
    <property type="term" value="C:Dsc E3 ubiquitin ligase complex"/>
    <property type="evidence" value="ECO:0007669"/>
    <property type="project" value="InterPro"/>
</dbReference>
<protein>
    <recommendedName>
        <fullName evidence="2">DUF1746 domain-containing protein</fullName>
    </recommendedName>
</protein>
<feature type="transmembrane region" description="Helical" evidence="1">
    <location>
        <begin position="31"/>
        <end position="52"/>
    </location>
</feature>
<organism evidence="3 4">
    <name type="scientific">Metschnikowia bicuspidata</name>
    <dbReference type="NCBI Taxonomy" id="27322"/>
    <lineage>
        <taxon>Eukaryota</taxon>
        <taxon>Fungi</taxon>
        <taxon>Dikarya</taxon>
        <taxon>Ascomycota</taxon>
        <taxon>Saccharomycotina</taxon>
        <taxon>Pichiomycetes</taxon>
        <taxon>Metschnikowiaceae</taxon>
        <taxon>Metschnikowia</taxon>
    </lineage>
</organism>
<proteinExistence type="predicted"/>
<reference evidence="4" key="1">
    <citation type="journal article" date="2018" name="Nat. Microbiol.">
        <title>Leveraging single-cell genomics to expand the fungal tree of life.</title>
        <authorList>
            <person name="Ahrendt S.R."/>
            <person name="Quandt C.A."/>
            <person name="Ciobanu D."/>
            <person name="Clum A."/>
            <person name="Salamov A."/>
            <person name="Andreopoulos B."/>
            <person name="Cheng J.F."/>
            <person name="Woyke T."/>
            <person name="Pelin A."/>
            <person name="Henrissat B."/>
            <person name="Reynolds N.K."/>
            <person name="Benny G.L."/>
            <person name="Smith M.E."/>
            <person name="James T.Y."/>
            <person name="Grigoriev I.V."/>
        </authorList>
    </citation>
    <scope>NUCLEOTIDE SEQUENCE [LARGE SCALE GENOMIC DNA]</scope>
    <source>
        <strain evidence="4">Baker2002</strain>
    </source>
</reference>
<feature type="non-terminal residue" evidence="3">
    <location>
        <position position="1"/>
    </location>
</feature>
<dbReference type="Proteomes" id="UP000268321">
    <property type="component" value="Unassembled WGS sequence"/>
</dbReference>
<dbReference type="GO" id="GO:0005783">
    <property type="term" value="C:endoplasmic reticulum"/>
    <property type="evidence" value="ECO:0007669"/>
    <property type="project" value="TreeGrafter"/>
</dbReference>
<accession>A0A4P9ZAE2</accession>
<evidence type="ECO:0000256" key="1">
    <source>
        <dbReference type="SAM" id="Phobius"/>
    </source>
</evidence>
<dbReference type="PANTHER" id="PTHR39405:SF1">
    <property type="entry name" value="DSC E3 UBIQUITIN LIGASE COMPLEX SUBUNIT 4"/>
    <property type="match status" value="1"/>
</dbReference>
<evidence type="ECO:0000259" key="2">
    <source>
        <dbReference type="Pfam" id="PF08508"/>
    </source>
</evidence>
<feature type="domain" description="DUF1746" evidence="2">
    <location>
        <begin position="43"/>
        <end position="160"/>
    </location>
</feature>
<feature type="transmembrane region" description="Helical" evidence="1">
    <location>
        <begin position="92"/>
        <end position="113"/>
    </location>
</feature>
<sequence length="234" mass="26286">EMVDTFLSQRYPTVEQTLANNASSLTQQKRLLLANLRALAGSIGYVLIAVAYLRDVSFVPLFLRLMTQMSLGVPTKHLLLRVLSEKEKAEQRMFLLSGVVLGALVSVLSHLIYKPYKTSKMGDLQLHGGFTVQFIGERVPYGRWELFMYDVLIFCCQYVYFCLMWTTDDLEVVQSRAANLSADEDAFNNDILSDGFDGNVFLLSIDLWGCLNQVLTREVSEPGLPQPAEQSASI</sequence>
<dbReference type="Pfam" id="PF08508">
    <property type="entry name" value="DUF1746"/>
    <property type="match status" value="1"/>
</dbReference>
<dbReference type="InterPro" id="IPR013715">
    <property type="entry name" value="DUF1746"/>
</dbReference>
<name>A0A4P9ZAE2_9ASCO</name>
<dbReference type="PANTHER" id="PTHR39405">
    <property type="entry name" value="DSC E3 UBIQUITIN LIGASE COMPLEX SUBUNIT 4"/>
    <property type="match status" value="1"/>
</dbReference>
<keyword evidence="1" id="KW-0812">Transmembrane</keyword>
<feature type="non-terminal residue" evidence="3">
    <location>
        <position position="234"/>
    </location>
</feature>
<dbReference type="OrthoDB" id="4094266at2759"/>
<keyword evidence="4" id="KW-1185">Reference proteome</keyword>
<dbReference type="EMBL" id="ML004477">
    <property type="protein sequence ID" value="RKP29713.1"/>
    <property type="molecule type" value="Genomic_DNA"/>
</dbReference>
<evidence type="ECO:0000313" key="3">
    <source>
        <dbReference type="EMBL" id="RKP29713.1"/>
    </source>
</evidence>